<dbReference type="InterPro" id="IPR016047">
    <property type="entry name" value="M23ase_b-sheet_dom"/>
</dbReference>
<gene>
    <name evidence="2" type="ORF">H3H36_07145</name>
</gene>
<evidence type="ECO:0000313" key="3">
    <source>
        <dbReference type="Proteomes" id="UP000566711"/>
    </source>
</evidence>
<dbReference type="InterPro" id="IPR011055">
    <property type="entry name" value="Dup_hybrid_motif"/>
</dbReference>
<keyword evidence="3" id="KW-1185">Reference proteome</keyword>
<dbReference type="Gene3D" id="2.70.70.10">
    <property type="entry name" value="Glucose Permease (Domain IIA)"/>
    <property type="match status" value="1"/>
</dbReference>
<evidence type="ECO:0000313" key="2">
    <source>
        <dbReference type="EMBL" id="MBA5605137.1"/>
    </source>
</evidence>
<protein>
    <submittedName>
        <fullName evidence="2">M23 family metallopeptidase</fullName>
    </submittedName>
</protein>
<evidence type="ECO:0000259" key="1">
    <source>
        <dbReference type="Pfam" id="PF01551"/>
    </source>
</evidence>
<sequence length="83" mass="8700">MIDHGGLRTLYAHLQGTAVQAGQQVAAGQILGASGASGLATGPHLHVEVRRGDVRIDPQTMLAGLDQLATSRALRVRQQQLGH</sequence>
<dbReference type="GO" id="GO:0004222">
    <property type="term" value="F:metalloendopeptidase activity"/>
    <property type="evidence" value="ECO:0007669"/>
    <property type="project" value="TreeGrafter"/>
</dbReference>
<dbReference type="AlphaFoldDB" id="A0A7W2EFQ6"/>
<reference evidence="2 3" key="1">
    <citation type="submission" date="2020-07" db="EMBL/GenBank/DDBJ databases">
        <title>Novel species isolated from subtropical streams in China.</title>
        <authorList>
            <person name="Lu H."/>
        </authorList>
    </citation>
    <scope>NUCLEOTIDE SEQUENCE [LARGE SCALE GENOMIC DNA]</scope>
    <source>
        <strain evidence="2 3">FT3S</strain>
    </source>
</reference>
<comment type="caution">
    <text evidence="2">The sequence shown here is derived from an EMBL/GenBank/DDBJ whole genome shotgun (WGS) entry which is preliminary data.</text>
</comment>
<dbReference type="Pfam" id="PF01551">
    <property type="entry name" value="Peptidase_M23"/>
    <property type="match status" value="1"/>
</dbReference>
<dbReference type="InterPro" id="IPR050570">
    <property type="entry name" value="Cell_wall_metabolism_enzyme"/>
</dbReference>
<name>A0A7W2EFQ6_9BURK</name>
<dbReference type="PANTHER" id="PTHR21666">
    <property type="entry name" value="PEPTIDASE-RELATED"/>
    <property type="match status" value="1"/>
</dbReference>
<dbReference type="PANTHER" id="PTHR21666:SF270">
    <property type="entry name" value="MUREIN HYDROLASE ACTIVATOR ENVC"/>
    <property type="match status" value="1"/>
</dbReference>
<proteinExistence type="predicted"/>
<dbReference type="EMBL" id="JACEZS010000004">
    <property type="protein sequence ID" value="MBA5605137.1"/>
    <property type="molecule type" value="Genomic_DNA"/>
</dbReference>
<organism evidence="2 3">
    <name type="scientific">Rugamonas fusca</name>
    <dbReference type="NCBI Taxonomy" id="2758568"/>
    <lineage>
        <taxon>Bacteria</taxon>
        <taxon>Pseudomonadati</taxon>
        <taxon>Pseudomonadota</taxon>
        <taxon>Betaproteobacteria</taxon>
        <taxon>Burkholderiales</taxon>
        <taxon>Oxalobacteraceae</taxon>
        <taxon>Telluria group</taxon>
        <taxon>Rugamonas</taxon>
    </lineage>
</organism>
<feature type="domain" description="M23ase beta-sheet core" evidence="1">
    <location>
        <begin position="2"/>
        <end position="58"/>
    </location>
</feature>
<dbReference type="Proteomes" id="UP000566711">
    <property type="component" value="Unassembled WGS sequence"/>
</dbReference>
<accession>A0A7W2EFQ6</accession>
<dbReference type="SUPFAM" id="SSF51261">
    <property type="entry name" value="Duplicated hybrid motif"/>
    <property type="match status" value="1"/>
</dbReference>
<dbReference type="CDD" id="cd12797">
    <property type="entry name" value="M23_peptidase"/>
    <property type="match status" value="1"/>
</dbReference>